<evidence type="ECO:0000313" key="2">
    <source>
        <dbReference type="EMBL" id="BAE46183.1"/>
    </source>
</evidence>
<proteinExistence type="predicted"/>
<gene>
    <name evidence="2" type="ordered locus">RER_pREL1-02400</name>
</gene>
<dbReference type="HOGENOM" id="CLU_3221282_0_0_11"/>
<accession>Q3L9D0</accession>
<feature type="compositionally biased region" description="Polar residues" evidence="1">
    <location>
        <begin position="25"/>
        <end position="44"/>
    </location>
</feature>
<reference evidence="3" key="1">
    <citation type="submission" date="2005-03" db="EMBL/GenBank/DDBJ databases">
        <title>Comparison of the complete genome sequences of Rhodococcus erythropolis PR4 and Rhodococcus opacus B4.</title>
        <authorList>
            <person name="Takarada H."/>
            <person name="Sekine M."/>
            <person name="Hosoyama A."/>
            <person name="Yamada R."/>
            <person name="Fujisawa T."/>
            <person name="Omata S."/>
            <person name="Shimizu A."/>
            <person name="Tsukatani N."/>
            <person name="Tanikawa S."/>
            <person name="Fujita N."/>
            <person name="Harayama S."/>
        </authorList>
    </citation>
    <scope>NUCLEOTIDE SEQUENCE [LARGE SCALE GENOMIC DNA]</scope>
    <source>
        <strain evidence="3">PR4 / NBRC 100887</strain>
        <plasmid evidence="3">pREL1</plasmid>
    </source>
</reference>
<geneLocation type="plasmid" evidence="2 3">
    <name>pREL1</name>
</geneLocation>
<feature type="region of interest" description="Disordered" evidence="1">
    <location>
        <begin position="1"/>
        <end position="44"/>
    </location>
</feature>
<protein>
    <submittedName>
        <fullName evidence="2">Putative transposase</fullName>
    </submittedName>
</protein>
<organism evidence="2 3">
    <name type="scientific">Rhodococcus erythropolis (strain PR4 / NBRC 100887)</name>
    <dbReference type="NCBI Taxonomy" id="234621"/>
    <lineage>
        <taxon>Bacteria</taxon>
        <taxon>Bacillati</taxon>
        <taxon>Actinomycetota</taxon>
        <taxon>Actinomycetes</taxon>
        <taxon>Mycobacteriales</taxon>
        <taxon>Nocardiaceae</taxon>
        <taxon>Rhodococcus</taxon>
        <taxon>Rhodococcus erythropolis group</taxon>
    </lineage>
</organism>
<feature type="compositionally biased region" description="Basic residues" evidence="1">
    <location>
        <begin position="9"/>
        <end position="23"/>
    </location>
</feature>
<reference evidence="2 3" key="2">
    <citation type="journal article" date="2006" name="Environ. Microbiol.">
        <title>Sequence analysis of three plasmids harboured in Rhodococcus erythropolis strain PR4.</title>
        <authorList>
            <person name="Sekine M."/>
            <person name="Tanikawa S."/>
            <person name="Omata S."/>
            <person name="Saito M."/>
            <person name="Fujisawa T."/>
            <person name="Tsukatani N."/>
            <person name="Tajima T."/>
            <person name="Sekigawa T."/>
            <person name="Kosugi H."/>
            <person name="Matsuo Y."/>
            <person name="Nishiko R."/>
            <person name="Imamura K."/>
            <person name="Ito M."/>
            <person name="Narita H."/>
            <person name="Tago S."/>
            <person name="Fujita N."/>
            <person name="Harayama S."/>
        </authorList>
    </citation>
    <scope>NUCLEOTIDE SEQUENCE [LARGE SCALE GENOMIC DNA]</scope>
    <source>
        <strain evidence="3">PR4 / NBRC 100887</strain>
        <plasmid evidence="2 3">pREL1</plasmid>
    </source>
</reference>
<evidence type="ECO:0000256" key="1">
    <source>
        <dbReference type="SAM" id="MobiDB-lite"/>
    </source>
</evidence>
<evidence type="ECO:0000313" key="3">
    <source>
        <dbReference type="Proteomes" id="UP000002204"/>
    </source>
</evidence>
<sequence length="44" mass="4781">MSFVDHGLRERHRRPGPSPRVKRNLSCTSAQSLSTTNATPASSS</sequence>
<dbReference type="AlphaFoldDB" id="Q3L9D0"/>
<name>Q3L9D0_RHOE4</name>
<dbReference type="KEGG" id="rer:RER_pREL1-02400"/>
<dbReference type="EMBL" id="AP008931">
    <property type="protein sequence ID" value="BAE46183.1"/>
    <property type="molecule type" value="Genomic_DNA"/>
</dbReference>
<keyword evidence="2" id="KW-0614">Plasmid</keyword>
<dbReference type="Proteomes" id="UP000002204">
    <property type="component" value="Plasmid pREL1"/>
</dbReference>